<keyword evidence="2 3" id="KW-0663">Pyridoxal phosphate</keyword>
<dbReference type="RefSeq" id="XP_005763978.1">
    <property type="nucleotide sequence ID" value="XM_005763921.1"/>
</dbReference>
<dbReference type="KEGG" id="ehx:EMIHUDRAFT_416568"/>
<dbReference type="eggNOG" id="KOG1403">
    <property type="taxonomic scope" value="Eukaryota"/>
</dbReference>
<dbReference type="Pfam" id="PF00202">
    <property type="entry name" value="Aminotran_3"/>
    <property type="match status" value="2"/>
</dbReference>
<evidence type="ECO:0000256" key="1">
    <source>
        <dbReference type="ARBA" id="ARBA00008954"/>
    </source>
</evidence>
<dbReference type="GO" id="GO:0030170">
    <property type="term" value="F:pyridoxal phosphate binding"/>
    <property type="evidence" value="ECO:0007669"/>
    <property type="project" value="InterPro"/>
</dbReference>
<dbReference type="InterPro" id="IPR015421">
    <property type="entry name" value="PyrdxlP-dep_Trfase_major"/>
</dbReference>
<dbReference type="PANTHER" id="PTHR45688:SF13">
    <property type="entry name" value="ALANINE--GLYOXYLATE AMINOTRANSFERASE 2-LIKE"/>
    <property type="match status" value="1"/>
</dbReference>
<evidence type="ECO:0000256" key="3">
    <source>
        <dbReference type="RuleBase" id="RU003560"/>
    </source>
</evidence>
<dbReference type="GeneID" id="17257728"/>
<dbReference type="PIRSF" id="PIRSF000521">
    <property type="entry name" value="Transaminase_4ab_Lys_Orn"/>
    <property type="match status" value="1"/>
</dbReference>
<dbReference type="SUPFAM" id="SSF53383">
    <property type="entry name" value="PLP-dependent transferases"/>
    <property type="match status" value="1"/>
</dbReference>
<dbReference type="OMA" id="FWGWQAH"/>
<dbReference type="AlphaFoldDB" id="A0A0D3IJW4"/>
<dbReference type="InterPro" id="IPR015424">
    <property type="entry name" value="PyrdxlP-dep_Trfase"/>
</dbReference>
<protein>
    <submittedName>
        <fullName evidence="4">Uncharacterized protein</fullName>
    </submittedName>
</protein>
<dbReference type="InterPro" id="IPR005814">
    <property type="entry name" value="Aminotrans_3"/>
</dbReference>
<reference evidence="5" key="1">
    <citation type="journal article" date="2013" name="Nature">
        <title>Pan genome of the phytoplankton Emiliania underpins its global distribution.</title>
        <authorList>
            <person name="Read B.A."/>
            <person name="Kegel J."/>
            <person name="Klute M.J."/>
            <person name="Kuo A."/>
            <person name="Lefebvre S.C."/>
            <person name="Maumus F."/>
            <person name="Mayer C."/>
            <person name="Miller J."/>
            <person name="Monier A."/>
            <person name="Salamov A."/>
            <person name="Young J."/>
            <person name="Aguilar M."/>
            <person name="Claverie J.M."/>
            <person name="Frickenhaus S."/>
            <person name="Gonzalez K."/>
            <person name="Herman E.K."/>
            <person name="Lin Y.C."/>
            <person name="Napier J."/>
            <person name="Ogata H."/>
            <person name="Sarno A.F."/>
            <person name="Shmutz J."/>
            <person name="Schroeder D."/>
            <person name="de Vargas C."/>
            <person name="Verret F."/>
            <person name="von Dassow P."/>
            <person name="Valentin K."/>
            <person name="Van de Peer Y."/>
            <person name="Wheeler G."/>
            <person name="Dacks J.B."/>
            <person name="Delwiche C.F."/>
            <person name="Dyhrman S.T."/>
            <person name="Glockner G."/>
            <person name="John U."/>
            <person name="Richards T."/>
            <person name="Worden A.Z."/>
            <person name="Zhang X."/>
            <person name="Grigoriev I.V."/>
            <person name="Allen A.E."/>
            <person name="Bidle K."/>
            <person name="Borodovsky M."/>
            <person name="Bowler C."/>
            <person name="Brownlee C."/>
            <person name="Cock J.M."/>
            <person name="Elias M."/>
            <person name="Gladyshev V.N."/>
            <person name="Groth M."/>
            <person name="Guda C."/>
            <person name="Hadaegh A."/>
            <person name="Iglesias-Rodriguez M.D."/>
            <person name="Jenkins J."/>
            <person name="Jones B.M."/>
            <person name="Lawson T."/>
            <person name="Leese F."/>
            <person name="Lindquist E."/>
            <person name="Lobanov A."/>
            <person name="Lomsadze A."/>
            <person name="Malik S.B."/>
            <person name="Marsh M.E."/>
            <person name="Mackinder L."/>
            <person name="Mock T."/>
            <person name="Mueller-Roeber B."/>
            <person name="Pagarete A."/>
            <person name="Parker M."/>
            <person name="Probert I."/>
            <person name="Quesneville H."/>
            <person name="Raines C."/>
            <person name="Rensing S.A."/>
            <person name="Riano-Pachon D.M."/>
            <person name="Richier S."/>
            <person name="Rokitta S."/>
            <person name="Shiraiwa Y."/>
            <person name="Soanes D.M."/>
            <person name="van der Giezen M."/>
            <person name="Wahlund T.M."/>
            <person name="Williams B."/>
            <person name="Wilson W."/>
            <person name="Wolfe G."/>
            <person name="Wurch L.L."/>
        </authorList>
    </citation>
    <scope>NUCLEOTIDE SEQUENCE</scope>
</reference>
<reference evidence="4" key="2">
    <citation type="submission" date="2024-10" db="UniProtKB">
        <authorList>
            <consortium name="EnsemblProtists"/>
        </authorList>
    </citation>
    <scope>IDENTIFICATION</scope>
</reference>
<dbReference type="InterPro" id="IPR015422">
    <property type="entry name" value="PyrdxlP-dep_Trfase_small"/>
</dbReference>
<dbReference type="EnsemblProtists" id="EOD11549">
    <property type="protein sequence ID" value="EOD11549"/>
    <property type="gene ID" value="EMIHUDRAFT_416568"/>
</dbReference>
<accession>A0A0D3IJW4</accession>
<name>A0A0D3IJW4_EMIH1</name>
<evidence type="ECO:0000313" key="5">
    <source>
        <dbReference type="Proteomes" id="UP000013827"/>
    </source>
</evidence>
<keyword evidence="5" id="KW-1185">Reference proteome</keyword>
<organism evidence="4 5">
    <name type="scientific">Emiliania huxleyi (strain CCMP1516)</name>
    <dbReference type="NCBI Taxonomy" id="280463"/>
    <lineage>
        <taxon>Eukaryota</taxon>
        <taxon>Haptista</taxon>
        <taxon>Haptophyta</taxon>
        <taxon>Prymnesiophyceae</taxon>
        <taxon>Isochrysidales</taxon>
        <taxon>Noelaerhabdaceae</taxon>
        <taxon>Emiliania</taxon>
    </lineage>
</organism>
<evidence type="ECO:0000256" key="2">
    <source>
        <dbReference type="ARBA" id="ARBA00022898"/>
    </source>
</evidence>
<dbReference type="STRING" id="2903.R1DS70"/>
<evidence type="ECO:0000313" key="4">
    <source>
        <dbReference type="EnsemblProtists" id="EOD11549"/>
    </source>
</evidence>
<dbReference type="CDD" id="cd00610">
    <property type="entry name" value="OAT_like"/>
    <property type="match status" value="1"/>
</dbReference>
<sequence length="394" mass="41688">MHYDGSEAGPLHLTRGRGAYLYDTDGAAHLDCVNNVAHVGHCHPRVVAAATRQLETLNTNSRYVHDNIARLAAALTATLPAPLDTVFFVNSGTEANDLAIRLARKRTGRQQMVCVDGAYHGHSVATLAATSAAAAQYAEVLRAGPAPAAFLVESVMCCGGQVQLPRGYLGRMYEQTRAAGGLAIADEVQTGFGRSGSSFWAFESHGVVPDIVTMGKPMGNGFPLAAVVTTGEVADAFRSSEYFNTFGGNTVACAVGLEVLAILEEERLQESARRVGAHTLSRLREVGDSRGAVGDVRGRGLLLGVELVRDRGTREPDPELAAFAMGRMRAERVLVSTDGPHRNVLKIKPPMCFSDEDADALASALDSALAAGERELPAGRTGVRPPVPALLSYL</sequence>
<comment type="similarity">
    <text evidence="1 3">Belongs to the class-III pyridoxal-phosphate-dependent aminotransferase family.</text>
</comment>
<dbReference type="GO" id="GO:0005739">
    <property type="term" value="C:mitochondrion"/>
    <property type="evidence" value="ECO:0007669"/>
    <property type="project" value="TreeGrafter"/>
</dbReference>
<dbReference type="PANTHER" id="PTHR45688">
    <property type="match status" value="1"/>
</dbReference>
<proteinExistence type="inferred from homology"/>
<dbReference type="PaxDb" id="2903-EOD11549"/>
<dbReference type="Gene3D" id="3.40.640.10">
    <property type="entry name" value="Type I PLP-dependent aspartate aminotransferase-like (Major domain)"/>
    <property type="match status" value="2"/>
</dbReference>
<dbReference type="Gene3D" id="3.90.1150.10">
    <property type="entry name" value="Aspartate Aminotransferase, domain 1"/>
    <property type="match status" value="2"/>
</dbReference>
<dbReference type="Proteomes" id="UP000013827">
    <property type="component" value="Unassembled WGS sequence"/>
</dbReference>
<dbReference type="HOGENOM" id="CLU_016922_8_0_1"/>
<dbReference type="GO" id="GO:0008483">
    <property type="term" value="F:transaminase activity"/>
    <property type="evidence" value="ECO:0007669"/>
    <property type="project" value="InterPro"/>
</dbReference>